<keyword evidence="4" id="KW-1185">Reference proteome</keyword>
<sequence>MAGGDPGRTQTLDESLLVDPESDDRPVRDFLRSSPGRIALIAVVLIGALLLVGAAASKTTFDRQGRLETLRSHTEPLAHASQAIYVALSEANTAAATAFLSGGVESPAVRARYDKAIGSATASLITAANGVSIDDGESLRLLTDISNQLAVYTGVAATARANNRSGWPIGVGYLSESSSMMTDGILPDAQELHRIQSEQVLASDGSAGVAPAAVLAAIAVLALLIGAQVYLARLSRRRFNPGLVAATALVGALVLWLVVAGTLSARSAAGARSDGGEPLGEAVSARILVQQARAQEILGLLNRGAGDDPDRGFDTLTDELAQRLAQRPAEGAADALDAWVRANHRMRELLADGDYPAAVAVARDDAPGDAAPAFTRLDTALRDQVAELRARQHDGITHAYTALDGLPFGAAAIGILAALAVAGGVGPRLSEYH</sequence>
<evidence type="ECO:0000256" key="1">
    <source>
        <dbReference type="SAM" id="MobiDB-lite"/>
    </source>
</evidence>
<protein>
    <recommendedName>
        <fullName evidence="5">Secreted protein</fullName>
    </recommendedName>
</protein>
<keyword evidence="2" id="KW-0472">Membrane</keyword>
<dbReference type="EMBL" id="PDCN02000039">
    <property type="protein sequence ID" value="PIB73168.1"/>
    <property type="molecule type" value="Genomic_DNA"/>
</dbReference>
<dbReference type="Proteomes" id="UP000230551">
    <property type="component" value="Unassembled WGS sequence"/>
</dbReference>
<evidence type="ECO:0008006" key="5">
    <source>
        <dbReference type="Google" id="ProtNLM"/>
    </source>
</evidence>
<reference evidence="3 4" key="1">
    <citation type="journal article" date="2017" name="Infect. Genet. Evol.">
        <title>The new phylogeny of the genus Mycobacterium: The old and the news.</title>
        <authorList>
            <person name="Tortoli E."/>
            <person name="Fedrizzi T."/>
            <person name="Meehan C.J."/>
            <person name="Trovato A."/>
            <person name="Grottola A."/>
            <person name="Giacobazzi E."/>
            <person name="Serpini G.F."/>
            <person name="Tagliazucchi S."/>
            <person name="Fabio A."/>
            <person name="Bettua C."/>
            <person name="Bertorelli R."/>
            <person name="Frascaro F."/>
            <person name="De Sanctis V."/>
            <person name="Pecorari M."/>
            <person name="Jousson O."/>
            <person name="Segata N."/>
            <person name="Cirillo D.M."/>
        </authorList>
    </citation>
    <scope>NUCLEOTIDE SEQUENCE [LARGE SCALE GENOMIC DNA]</scope>
    <source>
        <strain evidence="3 4">CIP1034565</strain>
    </source>
</reference>
<feature type="region of interest" description="Disordered" evidence="1">
    <location>
        <begin position="1"/>
        <end position="24"/>
    </location>
</feature>
<gene>
    <name evidence="3" type="ORF">CQY22_018010</name>
</gene>
<proteinExistence type="predicted"/>
<dbReference type="STRING" id="85968.GCA_900073015_00176"/>
<feature type="transmembrane region" description="Helical" evidence="2">
    <location>
        <begin position="209"/>
        <end position="231"/>
    </location>
</feature>
<dbReference type="OrthoDB" id="3218196at2"/>
<evidence type="ECO:0000313" key="4">
    <source>
        <dbReference type="Proteomes" id="UP000230551"/>
    </source>
</evidence>
<keyword evidence="2" id="KW-0812">Transmembrane</keyword>
<dbReference type="AlphaFoldDB" id="A0A2G5P432"/>
<feature type="transmembrane region" description="Helical" evidence="2">
    <location>
        <begin position="38"/>
        <end position="56"/>
    </location>
</feature>
<evidence type="ECO:0000256" key="2">
    <source>
        <dbReference type="SAM" id="Phobius"/>
    </source>
</evidence>
<feature type="transmembrane region" description="Helical" evidence="2">
    <location>
        <begin position="243"/>
        <end position="263"/>
    </location>
</feature>
<comment type="caution">
    <text evidence="3">The sequence shown here is derived from an EMBL/GenBank/DDBJ whole genome shotgun (WGS) entry which is preliminary data.</text>
</comment>
<accession>A0A2G5P432</accession>
<organism evidence="3 4">
    <name type="scientific">Mycolicibacterium brumae</name>
    <dbReference type="NCBI Taxonomy" id="85968"/>
    <lineage>
        <taxon>Bacteria</taxon>
        <taxon>Bacillati</taxon>
        <taxon>Actinomycetota</taxon>
        <taxon>Actinomycetes</taxon>
        <taxon>Mycobacteriales</taxon>
        <taxon>Mycobacteriaceae</taxon>
        <taxon>Mycolicibacterium</taxon>
    </lineage>
</organism>
<evidence type="ECO:0000313" key="3">
    <source>
        <dbReference type="EMBL" id="PIB73168.1"/>
    </source>
</evidence>
<dbReference type="RefSeq" id="WP_090584897.1">
    <property type="nucleotide sequence ID" value="NZ_CP104302.1"/>
</dbReference>
<keyword evidence="2" id="KW-1133">Transmembrane helix</keyword>
<name>A0A2G5P432_9MYCO</name>